<organism evidence="1 2">
    <name type="scientific">candidate division CPR3 bacterium 4484_211</name>
    <dbReference type="NCBI Taxonomy" id="1968527"/>
    <lineage>
        <taxon>Bacteria</taxon>
        <taxon>Bacteria division CPR3</taxon>
    </lineage>
</organism>
<dbReference type="EMBL" id="MZGJ01000018">
    <property type="protein sequence ID" value="OQX50791.1"/>
    <property type="molecule type" value="Genomic_DNA"/>
</dbReference>
<gene>
    <name evidence="1" type="ORF">B5M47_02985</name>
</gene>
<sequence>MPHHINSPRPDVKSGLASIPCPKVTERDYREEPALFNRARQMLAKFPTSPPNVINCLNSLFLALMFYSFVKVLLKTNRSLESGSRPPTELPLGRFL</sequence>
<proteinExistence type="predicted"/>
<name>A0A1W9NXA3_UNCC3</name>
<evidence type="ECO:0000313" key="1">
    <source>
        <dbReference type="EMBL" id="OQX50791.1"/>
    </source>
</evidence>
<reference evidence="2" key="1">
    <citation type="submission" date="2017-03" db="EMBL/GenBank/DDBJ databases">
        <title>Novel pathways for hydrocarbon cycling and metabolic interdependencies in hydrothermal sediment communities.</title>
        <authorList>
            <person name="Dombrowski N."/>
            <person name="Seitz K."/>
            <person name="Teske A."/>
            <person name="Baker B."/>
        </authorList>
    </citation>
    <scope>NUCLEOTIDE SEQUENCE [LARGE SCALE GENOMIC DNA]</scope>
</reference>
<comment type="caution">
    <text evidence="1">The sequence shown here is derived from an EMBL/GenBank/DDBJ whole genome shotgun (WGS) entry which is preliminary data.</text>
</comment>
<protein>
    <submittedName>
        <fullName evidence="1">Uncharacterized protein</fullName>
    </submittedName>
</protein>
<accession>A0A1W9NXA3</accession>
<dbReference type="AlphaFoldDB" id="A0A1W9NXA3"/>
<dbReference type="Proteomes" id="UP000192520">
    <property type="component" value="Unassembled WGS sequence"/>
</dbReference>
<evidence type="ECO:0000313" key="2">
    <source>
        <dbReference type="Proteomes" id="UP000192520"/>
    </source>
</evidence>